<dbReference type="RefSeq" id="WP_390211754.1">
    <property type="nucleotide sequence ID" value="NZ_JBHLXJ010000009.1"/>
</dbReference>
<organism evidence="2 3">
    <name type="scientific">Undibacterium danionis</name>
    <dbReference type="NCBI Taxonomy" id="1812100"/>
    <lineage>
        <taxon>Bacteria</taxon>
        <taxon>Pseudomonadati</taxon>
        <taxon>Pseudomonadota</taxon>
        <taxon>Betaproteobacteria</taxon>
        <taxon>Burkholderiales</taxon>
        <taxon>Oxalobacteraceae</taxon>
        <taxon>Undibacterium</taxon>
    </lineage>
</organism>
<gene>
    <name evidence="2" type="ORF">ACFFJH_08840</name>
</gene>
<dbReference type="Proteomes" id="UP001589844">
    <property type="component" value="Unassembled WGS sequence"/>
</dbReference>
<evidence type="ECO:0000313" key="3">
    <source>
        <dbReference type="Proteomes" id="UP001589844"/>
    </source>
</evidence>
<keyword evidence="3" id="KW-1185">Reference proteome</keyword>
<keyword evidence="1" id="KW-1133">Transmembrane helix</keyword>
<evidence type="ECO:0000256" key="1">
    <source>
        <dbReference type="SAM" id="Phobius"/>
    </source>
</evidence>
<proteinExistence type="predicted"/>
<evidence type="ECO:0000313" key="2">
    <source>
        <dbReference type="EMBL" id="MFC0349912.1"/>
    </source>
</evidence>
<reference evidence="2 3" key="1">
    <citation type="submission" date="2024-09" db="EMBL/GenBank/DDBJ databases">
        <authorList>
            <person name="Sun Q."/>
            <person name="Mori K."/>
        </authorList>
    </citation>
    <scope>NUCLEOTIDE SEQUENCE [LARGE SCALE GENOMIC DNA]</scope>
    <source>
        <strain evidence="2 3">CCM 8677</strain>
    </source>
</reference>
<comment type="caution">
    <text evidence="2">The sequence shown here is derived from an EMBL/GenBank/DDBJ whole genome shotgun (WGS) entry which is preliminary data.</text>
</comment>
<keyword evidence="1" id="KW-0812">Transmembrane</keyword>
<keyword evidence="1" id="KW-0472">Membrane</keyword>
<feature type="transmembrane region" description="Helical" evidence="1">
    <location>
        <begin position="222"/>
        <end position="242"/>
    </location>
</feature>
<feature type="transmembrane region" description="Helical" evidence="1">
    <location>
        <begin position="171"/>
        <end position="193"/>
    </location>
</feature>
<accession>A0ABV6IDN2</accession>
<feature type="transmembrane region" description="Helical" evidence="1">
    <location>
        <begin position="139"/>
        <end position="159"/>
    </location>
</feature>
<name>A0ABV6IDN2_9BURK</name>
<protein>
    <submittedName>
        <fullName evidence="2">Uncharacterized protein</fullName>
    </submittedName>
</protein>
<dbReference type="EMBL" id="JBHLXJ010000009">
    <property type="protein sequence ID" value="MFC0349912.1"/>
    <property type="molecule type" value="Genomic_DNA"/>
</dbReference>
<sequence>MAIWKADLSNELGQIENAMVRVSENTVKPMLSESIAMASEHLDQVVDRASSSLNQVVANAGKQLNESIDRLSSEVHNHRSITKDDIKELIEFATVQMGDMLDQRISALKDETSNLINDKTQMLRQELEEAAIRSRKTMYTNAAISIGAALCMAVLGFLYKQVSLDQIDLLTVFRIALLSLSVGSGIASVLKIIQHWRSMSEAKKNTTTVVISYLGVLRPNGAFGLFVLSLILLLGWGGLLHVPKFLHLGA</sequence>